<proteinExistence type="predicted"/>
<gene>
    <name evidence="1" type="ORF">Dsin_017333</name>
</gene>
<evidence type="ECO:0000313" key="2">
    <source>
        <dbReference type="Proteomes" id="UP001281410"/>
    </source>
</evidence>
<evidence type="ECO:0000313" key="1">
    <source>
        <dbReference type="EMBL" id="KAK3212627.1"/>
    </source>
</evidence>
<sequence length="134" mass="15990">MSSLVDPKADLFNQTNQPEVVMRERRYFALRDYYHQIIPIHDHKEISASEFRQSCEYSRRQTMIELFLGDENTGKVLTPQDFIDYVQIFFRLNEEGELIVYGIRATTMDQFARIGLFRLLKRRDYSGREEEIIA</sequence>
<organism evidence="1 2">
    <name type="scientific">Dipteronia sinensis</name>
    <dbReference type="NCBI Taxonomy" id="43782"/>
    <lineage>
        <taxon>Eukaryota</taxon>
        <taxon>Viridiplantae</taxon>
        <taxon>Streptophyta</taxon>
        <taxon>Embryophyta</taxon>
        <taxon>Tracheophyta</taxon>
        <taxon>Spermatophyta</taxon>
        <taxon>Magnoliopsida</taxon>
        <taxon>eudicotyledons</taxon>
        <taxon>Gunneridae</taxon>
        <taxon>Pentapetalae</taxon>
        <taxon>rosids</taxon>
        <taxon>malvids</taxon>
        <taxon>Sapindales</taxon>
        <taxon>Sapindaceae</taxon>
        <taxon>Hippocastanoideae</taxon>
        <taxon>Acereae</taxon>
        <taxon>Dipteronia</taxon>
    </lineage>
</organism>
<accession>A0AAE0AG52</accession>
<keyword evidence="2" id="KW-1185">Reference proteome</keyword>
<dbReference type="AlphaFoldDB" id="A0AAE0AG52"/>
<protein>
    <submittedName>
        <fullName evidence="1">Uncharacterized protein</fullName>
    </submittedName>
</protein>
<dbReference type="Proteomes" id="UP001281410">
    <property type="component" value="Unassembled WGS sequence"/>
</dbReference>
<comment type="caution">
    <text evidence="1">The sequence shown here is derived from an EMBL/GenBank/DDBJ whole genome shotgun (WGS) entry which is preliminary data.</text>
</comment>
<reference evidence="1" key="1">
    <citation type="journal article" date="2023" name="Plant J.">
        <title>Genome sequences and population genomics provide insights into the demographic history, inbreeding, and mutation load of two 'living fossil' tree species of Dipteronia.</title>
        <authorList>
            <person name="Feng Y."/>
            <person name="Comes H.P."/>
            <person name="Chen J."/>
            <person name="Zhu S."/>
            <person name="Lu R."/>
            <person name="Zhang X."/>
            <person name="Li P."/>
            <person name="Qiu J."/>
            <person name="Olsen K.M."/>
            <person name="Qiu Y."/>
        </authorList>
    </citation>
    <scope>NUCLEOTIDE SEQUENCE</scope>
    <source>
        <tissue evidence="1">Leaf</tissue>
    </source>
</reference>
<dbReference type="EMBL" id="JANJYJ010000005">
    <property type="protein sequence ID" value="KAK3212627.1"/>
    <property type="molecule type" value="Genomic_DNA"/>
</dbReference>
<name>A0AAE0AG52_9ROSI</name>